<protein>
    <submittedName>
        <fullName evidence="2">DUF3035 domain-containing protein</fullName>
    </submittedName>
</protein>
<name>A0A843YAV3_9RHOB</name>
<proteinExistence type="predicted"/>
<evidence type="ECO:0000313" key="3">
    <source>
        <dbReference type="Proteomes" id="UP000444174"/>
    </source>
</evidence>
<dbReference type="AlphaFoldDB" id="A0A843YAV3"/>
<organism evidence="2 3">
    <name type="scientific">Tritonibacter litoralis</name>
    <dbReference type="NCBI Taxonomy" id="2662264"/>
    <lineage>
        <taxon>Bacteria</taxon>
        <taxon>Pseudomonadati</taxon>
        <taxon>Pseudomonadota</taxon>
        <taxon>Alphaproteobacteria</taxon>
        <taxon>Rhodobacterales</taxon>
        <taxon>Paracoccaceae</taxon>
        <taxon>Tritonibacter</taxon>
    </lineage>
</organism>
<evidence type="ECO:0000256" key="1">
    <source>
        <dbReference type="SAM" id="SignalP"/>
    </source>
</evidence>
<dbReference type="Proteomes" id="UP000444174">
    <property type="component" value="Unassembled WGS sequence"/>
</dbReference>
<keyword evidence="3" id="KW-1185">Reference proteome</keyword>
<accession>A0A843YAV3</accession>
<dbReference type="EMBL" id="WIBF01000003">
    <property type="protein sequence ID" value="MQQ08086.1"/>
    <property type="molecule type" value="Genomic_DNA"/>
</dbReference>
<feature type="chain" id="PRO_5032698889" evidence="1">
    <location>
        <begin position="21"/>
        <end position="167"/>
    </location>
</feature>
<dbReference type="RefSeq" id="WP_153215046.1">
    <property type="nucleotide sequence ID" value="NZ_WIBF01000003.1"/>
</dbReference>
<dbReference type="Pfam" id="PF11233">
    <property type="entry name" value="DUF3035"/>
    <property type="match status" value="1"/>
</dbReference>
<evidence type="ECO:0000313" key="2">
    <source>
        <dbReference type="EMBL" id="MQQ08086.1"/>
    </source>
</evidence>
<gene>
    <name evidence="2" type="ORF">GFB49_06455</name>
</gene>
<keyword evidence="1" id="KW-0732">Signal</keyword>
<reference evidence="2 3" key="1">
    <citation type="submission" date="2019-10" db="EMBL/GenBank/DDBJ databases">
        <title>Epibacterium sp. nov., isolated from seawater.</title>
        <authorList>
            <person name="Zhang X."/>
            <person name="Li N."/>
        </authorList>
    </citation>
    <scope>NUCLEOTIDE SEQUENCE [LARGE SCALE GENOMIC DNA]</scope>
    <source>
        <strain evidence="2 3">SM1979</strain>
    </source>
</reference>
<feature type="signal peptide" evidence="1">
    <location>
        <begin position="1"/>
        <end position="20"/>
    </location>
</feature>
<dbReference type="PROSITE" id="PS51257">
    <property type="entry name" value="PROKAR_LIPOPROTEIN"/>
    <property type="match status" value="1"/>
</dbReference>
<comment type="caution">
    <text evidence="2">The sequence shown here is derived from an EMBL/GenBank/DDBJ whole genome shotgun (WGS) entry which is preliminary data.</text>
</comment>
<dbReference type="InterPro" id="IPR021395">
    <property type="entry name" value="DUF3035"/>
</dbReference>
<sequence length="167" mass="17793">MQISKSLGALALVLIASACSKGGLHDLRNNSSGPDEFLVQPVKPLENPANFAELPQPTPGGINRTDQNPRADAIVALGGNPGSSGVPASDSALLAATGRYGVQPDIREDLAEEDAKFRRREQRTARIKLFPVDRYGDAYKRQSLDPFAVNQAYRNAQTGTPSAPPAQ</sequence>